<keyword evidence="1" id="KW-0812">Transmembrane</keyword>
<evidence type="ECO:0000313" key="4">
    <source>
        <dbReference type="Proteomes" id="UP000027439"/>
    </source>
</evidence>
<dbReference type="Proteomes" id="UP000597138">
    <property type="component" value="Unassembled WGS sequence"/>
</dbReference>
<evidence type="ECO:0000313" key="3">
    <source>
        <dbReference type="EMBL" id="KDR35332.1"/>
    </source>
</evidence>
<reference evidence="5" key="3">
    <citation type="journal article" date="2019" name="Int. J. Syst. Evol. Microbiol.">
        <title>The Global Catalogue of Microorganisms (GCM) 10K type strain sequencing project: providing services to taxonomists for standard genome sequencing and annotation.</title>
        <authorList>
            <consortium name="The Broad Institute Genomics Platform"/>
            <consortium name="The Broad Institute Genome Sequencing Center for Infectious Disease"/>
            <person name="Wu L."/>
            <person name="Ma J."/>
        </authorList>
    </citation>
    <scope>NUCLEOTIDE SEQUENCE [LARGE SCALE GENOMIC DNA]</scope>
    <source>
        <strain evidence="5">CGMCC 1.11013</strain>
    </source>
</reference>
<dbReference type="RefSeq" id="WP_035962820.1">
    <property type="nucleotide sequence ID" value="NZ_BMEG01000008.1"/>
</dbReference>
<name>A0A069P4E5_9BURK</name>
<sequence length="104" mass="11036">MDSHALPDQFFKSWVLAFVIGASVVGALQAVGLLSPDHILTRYAPLWGALVVACSVDPALRYFGVLKAEIEQRWGDYTIASLLGRSTGALLGGVFAWAFAVLGG</sequence>
<dbReference type="Proteomes" id="UP000027439">
    <property type="component" value="Unassembled WGS sequence"/>
</dbReference>
<feature type="transmembrane region" description="Helical" evidence="1">
    <location>
        <begin position="77"/>
        <end position="102"/>
    </location>
</feature>
<reference evidence="3 4" key="2">
    <citation type="submission" date="2014-03" db="EMBL/GenBank/DDBJ databases">
        <title>Draft Genome Sequences of Four Burkholderia Strains.</title>
        <authorList>
            <person name="Liu X.Y."/>
            <person name="Li C.X."/>
            <person name="Xu J.H."/>
        </authorList>
    </citation>
    <scope>NUCLEOTIDE SEQUENCE [LARGE SCALE GENOMIC DNA]</scope>
    <source>
        <strain evidence="3 4">R27</strain>
    </source>
</reference>
<accession>A0A069P4E5</accession>
<dbReference type="OrthoDB" id="9131440at2"/>
<dbReference type="EMBL" id="JFHE01000007">
    <property type="protein sequence ID" value="KDR35332.1"/>
    <property type="molecule type" value="Genomic_DNA"/>
</dbReference>
<protein>
    <submittedName>
        <fullName evidence="3">Uncharacterized protein</fullName>
    </submittedName>
</protein>
<organism evidence="3 4">
    <name type="scientific">Caballeronia grimmiae</name>
    <dbReference type="NCBI Taxonomy" id="1071679"/>
    <lineage>
        <taxon>Bacteria</taxon>
        <taxon>Pseudomonadati</taxon>
        <taxon>Pseudomonadota</taxon>
        <taxon>Betaproteobacteria</taxon>
        <taxon>Burkholderiales</taxon>
        <taxon>Burkholderiaceae</taxon>
        <taxon>Caballeronia</taxon>
    </lineage>
</organism>
<keyword evidence="1" id="KW-1133">Transmembrane helix</keyword>
<feature type="transmembrane region" description="Helical" evidence="1">
    <location>
        <begin position="14"/>
        <end position="34"/>
    </location>
</feature>
<evidence type="ECO:0000313" key="5">
    <source>
        <dbReference type="Proteomes" id="UP000597138"/>
    </source>
</evidence>
<gene>
    <name evidence="3" type="ORF">BG57_29330</name>
    <name evidence="2" type="ORF">GCM10010985_43700</name>
</gene>
<reference evidence="2" key="1">
    <citation type="journal article" date="2014" name="Int. J. Syst. Evol. Microbiol.">
        <title>Complete genome of a new Firmicutes species belonging to the dominant human colonic microbiota ('Ruminococcus bicirculans') reveals two chromosomes and a selective capacity to utilize plant glucans.</title>
        <authorList>
            <consortium name="NISC Comparative Sequencing Program"/>
            <person name="Wegmann U."/>
            <person name="Louis P."/>
            <person name="Goesmann A."/>
            <person name="Henrissat B."/>
            <person name="Duncan S.H."/>
            <person name="Flint H.J."/>
        </authorList>
    </citation>
    <scope>NUCLEOTIDE SEQUENCE</scope>
    <source>
        <strain evidence="2">CGMCC 1.11013</strain>
    </source>
</reference>
<dbReference type="AlphaFoldDB" id="A0A069P4E5"/>
<dbReference type="STRING" id="1071679.BG57_29330"/>
<keyword evidence="1" id="KW-0472">Membrane</keyword>
<keyword evidence="5" id="KW-1185">Reference proteome</keyword>
<evidence type="ECO:0000313" key="2">
    <source>
        <dbReference type="EMBL" id="GGD84418.1"/>
    </source>
</evidence>
<feature type="transmembrane region" description="Helical" evidence="1">
    <location>
        <begin position="46"/>
        <end position="65"/>
    </location>
</feature>
<dbReference type="eggNOG" id="ENOG5030Y3P">
    <property type="taxonomic scope" value="Bacteria"/>
</dbReference>
<evidence type="ECO:0000256" key="1">
    <source>
        <dbReference type="SAM" id="Phobius"/>
    </source>
</evidence>
<dbReference type="EMBL" id="BMEG01000008">
    <property type="protein sequence ID" value="GGD84418.1"/>
    <property type="molecule type" value="Genomic_DNA"/>
</dbReference>
<reference evidence="2" key="4">
    <citation type="submission" date="2024-05" db="EMBL/GenBank/DDBJ databases">
        <authorList>
            <person name="Sun Q."/>
            <person name="Zhou Y."/>
        </authorList>
    </citation>
    <scope>NUCLEOTIDE SEQUENCE</scope>
    <source>
        <strain evidence="2">CGMCC 1.11013</strain>
    </source>
</reference>
<proteinExistence type="predicted"/>
<comment type="caution">
    <text evidence="3">The sequence shown here is derived from an EMBL/GenBank/DDBJ whole genome shotgun (WGS) entry which is preliminary data.</text>
</comment>